<dbReference type="EMBL" id="ML119661">
    <property type="protein sequence ID" value="RPA84051.1"/>
    <property type="molecule type" value="Genomic_DNA"/>
</dbReference>
<evidence type="ECO:0000313" key="2">
    <source>
        <dbReference type="Proteomes" id="UP000275078"/>
    </source>
</evidence>
<protein>
    <submittedName>
        <fullName evidence="1">Uncharacterized protein</fullName>
    </submittedName>
</protein>
<proteinExistence type="predicted"/>
<reference evidence="1 2" key="1">
    <citation type="journal article" date="2018" name="Nat. Ecol. Evol.">
        <title>Pezizomycetes genomes reveal the molecular basis of ectomycorrhizal truffle lifestyle.</title>
        <authorList>
            <person name="Murat C."/>
            <person name="Payen T."/>
            <person name="Noel B."/>
            <person name="Kuo A."/>
            <person name="Morin E."/>
            <person name="Chen J."/>
            <person name="Kohler A."/>
            <person name="Krizsan K."/>
            <person name="Balestrini R."/>
            <person name="Da Silva C."/>
            <person name="Montanini B."/>
            <person name="Hainaut M."/>
            <person name="Levati E."/>
            <person name="Barry K.W."/>
            <person name="Belfiori B."/>
            <person name="Cichocki N."/>
            <person name="Clum A."/>
            <person name="Dockter R.B."/>
            <person name="Fauchery L."/>
            <person name="Guy J."/>
            <person name="Iotti M."/>
            <person name="Le Tacon F."/>
            <person name="Lindquist E.A."/>
            <person name="Lipzen A."/>
            <person name="Malagnac F."/>
            <person name="Mello A."/>
            <person name="Molinier V."/>
            <person name="Miyauchi S."/>
            <person name="Poulain J."/>
            <person name="Riccioni C."/>
            <person name="Rubini A."/>
            <person name="Sitrit Y."/>
            <person name="Splivallo R."/>
            <person name="Traeger S."/>
            <person name="Wang M."/>
            <person name="Zifcakova L."/>
            <person name="Wipf D."/>
            <person name="Zambonelli A."/>
            <person name="Paolocci F."/>
            <person name="Nowrousian M."/>
            <person name="Ottonello S."/>
            <person name="Baldrian P."/>
            <person name="Spatafora J.W."/>
            <person name="Henrissat B."/>
            <person name="Nagy L.G."/>
            <person name="Aury J.M."/>
            <person name="Wincker P."/>
            <person name="Grigoriev I.V."/>
            <person name="Bonfante P."/>
            <person name="Martin F.M."/>
        </authorList>
    </citation>
    <scope>NUCLEOTIDE SEQUENCE [LARGE SCALE GENOMIC DNA]</scope>
    <source>
        <strain evidence="1 2">RN42</strain>
    </source>
</reference>
<gene>
    <name evidence="1" type="ORF">BJ508DRAFT_324038</name>
</gene>
<accession>A0A3N4IIQ2</accession>
<sequence>MRKPPDIYYLIRQSPRSTGIDVCSSRNSFRAVAASVSLNNGWKNVGALRHRGVGNFRGSDCPVECYEQAGTNQDMVDWEDIRRCRNVRIVGEPTIVSELRNLWTVIRPTFSLLTPRHFFDFGITHENDPFQKRKFLKENPISFRVPSDTDLRVRPGLRRPRRRKLSRHCRDPEEELITYLGSGECYLFVRYLLDYYLVYILSWEHRAEGRVQFLSRKDVRRFICYRFNLSAPEYVRLIMLDDVNRDQQLPFNFVPLTHIVNACHHHQDRPILSQIFFEIFMEEPMSIFGEDIILGLHPPTRYPYKQPGMKVKHSETHGWDSVDAYDCEQGLSWAISFNWNEEYWIQLEKKELEGTVETASKFKGSKGMRDSGHEKILSLERKLMKSVQAEAN</sequence>
<name>A0A3N4IIQ2_ASCIM</name>
<organism evidence="1 2">
    <name type="scientific">Ascobolus immersus RN42</name>
    <dbReference type="NCBI Taxonomy" id="1160509"/>
    <lineage>
        <taxon>Eukaryota</taxon>
        <taxon>Fungi</taxon>
        <taxon>Dikarya</taxon>
        <taxon>Ascomycota</taxon>
        <taxon>Pezizomycotina</taxon>
        <taxon>Pezizomycetes</taxon>
        <taxon>Pezizales</taxon>
        <taxon>Ascobolaceae</taxon>
        <taxon>Ascobolus</taxon>
    </lineage>
</organism>
<dbReference type="AlphaFoldDB" id="A0A3N4IIQ2"/>
<keyword evidence="2" id="KW-1185">Reference proteome</keyword>
<dbReference type="Proteomes" id="UP000275078">
    <property type="component" value="Unassembled WGS sequence"/>
</dbReference>
<evidence type="ECO:0000313" key="1">
    <source>
        <dbReference type="EMBL" id="RPA84051.1"/>
    </source>
</evidence>